<dbReference type="InterPro" id="IPR011701">
    <property type="entry name" value="MFS"/>
</dbReference>
<feature type="transmembrane region" description="Helical" evidence="7">
    <location>
        <begin position="385"/>
        <end position="406"/>
    </location>
</feature>
<feature type="transmembrane region" description="Helical" evidence="7">
    <location>
        <begin position="457"/>
        <end position="476"/>
    </location>
</feature>
<evidence type="ECO:0000256" key="2">
    <source>
        <dbReference type="ARBA" id="ARBA00022475"/>
    </source>
</evidence>
<feature type="transmembrane region" description="Helical" evidence="7">
    <location>
        <begin position="275"/>
        <end position="295"/>
    </location>
</feature>
<feature type="domain" description="Major facilitator superfamily (MFS) profile" evidence="8">
    <location>
        <begin position="180"/>
        <end position="575"/>
    </location>
</feature>
<keyword evidence="4 7" id="KW-1133">Transmembrane helix</keyword>
<accession>A0A3S0I311</accession>
<feature type="transmembrane region" description="Helical" evidence="7">
    <location>
        <begin position="174"/>
        <end position="193"/>
    </location>
</feature>
<dbReference type="PANTHER" id="PTHR43124:SF3">
    <property type="entry name" value="CHLORAMPHENICOL EFFLUX PUMP RV0191"/>
    <property type="match status" value="1"/>
</dbReference>
<reference evidence="9 10" key="1">
    <citation type="submission" date="2018-12" db="EMBL/GenBank/DDBJ databases">
        <authorList>
            <person name="Yang Y."/>
        </authorList>
    </citation>
    <scope>NUCLEOTIDE SEQUENCE [LARGE SCALE GENOMIC DNA]</scope>
    <source>
        <strain evidence="9 10">L-25-5w-1</strain>
    </source>
</reference>
<comment type="caution">
    <text evidence="9">The sequence shown here is derived from an EMBL/GenBank/DDBJ whole genome shotgun (WGS) entry which is preliminary data.</text>
</comment>
<proteinExistence type="predicted"/>
<dbReference type="Proteomes" id="UP000277007">
    <property type="component" value="Unassembled WGS sequence"/>
</dbReference>
<evidence type="ECO:0000313" key="9">
    <source>
        <dbReference type="EMBL" id="RTR22499.1"/>
    </source>
</evidence>
<evidence type="ECO:0000256" key="6">
    <source>
        <dbReference type="SAM" id="MobiDB-lite"/>
    </source>
</evidence>
<evidence type="ECO:0000256" key="5">
    <source>
        <dbReference type="ARBA" id="ARBA00023136"/>
    </source>
</evidence>
<feature type="transmembrane region" description="Helical" evidence="7">
    <location>
        <begin position="511"/>
        <end position="531"/>
    </location>
</feature>
<keyword evidence="2" id="KW-1003">Cell membrane</keyword>
<dbReference type="EMBL" id="RXMA01000004">
    <property type="protein sequence ID" value="RTR22499.1"/>
    <property type="molecule type" value="Genomic_DNA"/>
</dbReference>
<evidence type="ECO:0000256" key="7">
    <source>
        <dbReference type="SAM" id="Phobius"/>
    </source>
</evidence>
<dbReference type="PROSITE" id="PS50850">
    <property type="entry name" value="MFS"/>
    <property type="match status" value="1"/>
</dbReference>
<dbReference type="GO" id="GO:0005886">
    <property type="term" value="C:plasma membrane"/>
    <property type="evidence" value="ECO:0007669"/>
    <property type="project" value="UniProtKB-SubCell"/>
</dbReference>
<dbReference type="Gene3D" id="1.20.1250.20">
    <property type="entry name" value="MFS general substrate transporter like domains"/>
    <property type="match status" value="1"/>
</dbReference>
<dbReference type="InterPro" id="IPR036259">
    <property type="entry name" value="MFS_trans_sf"/>
</dbReference>
<name>A0A3S0I311_9PROT</name>
<feature type="region of interest" description="Disordered" evidence="6">
    <location>
        <begin position="31"/>
        <end position="59"/>
    </location>
</feature>
<feature type="transmembrane region" description="Helical" evidence="7">
    <location>
        <begin position="205"/>
        <end position="226"/>
    </location>
</feature>
<keyword evidence="10" id="KW-1185">Reference proteome</keyword>
<dbReference type="GO" id="GO:0022857">
    <property type="term" value="F:transmembrane transporter activity"/>
    <property type="evidence" value="ECO:0007669"/>
    <property type="project" value="InterPro"/>
</dbReference>
<feature type="transmembrane region" description="Helical" evidence="7">
    <location>
        <begin position="551"/>
        <end position="570"/>
    </location>
</feature>
<evidence type="ECO:0000259" key="8">
    <source>
        <dbReference type="PROSITE" id="PS50850"/>
    </source>
</evidence>
<keyword evidence="5 7" id="KW-0472">Membrane</keyword>
<sequence length="579" mass="61464">MFNVDCPSSDPVLVGHPSNLDCPSFEQAMAKDQGNRRGGIGRCGGDSKKQSAAGPTPRACRRSAGRATCRCAWRVWNGLQTLPLELQPSFRPVGPAGRWRGGDDWADIIPRVEQRVRLSVSSVKFAWLTIRILDGLAVAIRSLLLAFAPQKRTSDPVTDHIPTSSLPLHTITPLRRILVVFLPFALGYFLSFLYRTVNAVIADELTTALGVTAAGLGFLTSAYFIAFGLFQPPLGLLLDRYGPRRVESALLLVAAAGAALFALGEDLPTLALARALIGLGVSACLMAALTATAAWWPRDRLPMVNGLFLACGGLGAVFATTPVRALLGVTDWRGLFLGLAVATVVVAVLLFLIVPERRNAGGGRLTVGALLSGTVAVFRSRRFWVLAPCCAGVQGAFLSYISLWAGPWLRDVDGLDRLAVASHLQHAAVAMVAGFALFGMIADVARRVGLTPPAVQTIGVSIALVTQTAMALDVGVPPWLGWPAYAFFASASVMGYSLLTQRFPPELAGRVNTAVNLLMFVVAFTLQPAMGWALGPFATGNGGYGADGHRLVMLAVVVFQVVCVFAPLALRRNADPETA</sequence>
<feature type="transmembrane region" description="Helical" evidence="7">
    <location>
        <begin position="307"/>
        <end position="327"/>
    </location>
</feature>
<organism evidence="9 10">
    <name type="scientific">Azospirillum griseum</name>
    <dbReference type="NCBI Taxonomy" id="2496639"/>
    <lineage>
        <taxon>Bacteria</taxon>
        <taxon>Pseudomonadati</taxon>
        <taxon>Pseudomonadota</taxon>
        <taxon>Alphaproteobacteria</taxon>
        <taxon>Rhodospirillales</taxon>
        <taxon>Azospirillaceae</taxon>
        <taxon>Azospirillum</taxon>
    </lineage>
</organism>
<dbReference type="PANTHER" id="PTHR43124">
    <property type="entry name" value="PURINE EFFLUX PUMP PBUE"/>
    <property type="match status" value="1"/>
</dbReference>
<dbReference type="Pfam" id="PF07690">
    <property type="entry name" value="MFS_1"/>
    <property type="match status" value="1"/>
</dbReference>
<evidence type="ECO:0000256" key="4">
    <source>
        <dbReference type="ARBA" id="ARBA00022989"/>
    </source>
</evidence>
<feature type="transmembrane region" description="Helical" evidence="7">
    <location>
        <begin position="426"/>
        <end position="445"/>
    </location>
</feature>
<evidence type="ECO:0000313" key="10">
    <source>
        <dbReference type="Proteomes" id="UP000277007"/>
    </source>
</evidence>
<gene>
    <name evidence="9" type="ORF">EJ903_06670</name>
</gene>
<comment type="subcellular location">
    <subcellularLocation>
        <location evidence="1">Cell membrane</location>
        <topology evidence="1">Multi-pass membrane protein</topology>
    </subcellularLocation>
</comment>
<evidence type="ECO:0000256" key="1">
    <source>
        <dbReference type="ARBA" id="ARBA00004651"/>
    </source>
</evidence>
<keyword evidence="3 7" id="KW-0812">Transmembrane</keyword>
<protein>
    <submittedName>
        <fullName evidence="9">MFS transporter</fullName>
    </submittedName>
</protein>
<dbReference type="InterPro" id="IPR050189">
    <property type="entry name" value="MFS_Efflux_Transporters"/>
</dbReference>
<feature type="transmembrane region" description="Helical" evidence="7">
    <location>
        <begin position="334"/>
        <end position="354"/>
    </location>
</feature>
<dbReference type="InterPro" id="IPR020846">
    <property type="entry name" value="MFS_dom"/>
</dbReference>
<dbReference type="SUPFAM" id="SSF103473">
    <property type="entry name" value="MFS general substrate transporter"/>
    <property type="match status" value="1"/>
</dbReference>
<dbReference type="AlphaFoldDB" id="A0A3S0I311"/>
<evidence type="ECO:0000256" key="3">
    <source>
        <dbReference type="ARBA" id="ARBA00022692"/>
    </source>
</evidence>
<feature type="transmembrane region" description="Helical" evidence="7">
    <location>
        <begin position="482"/>
        <end position="499"/>
    </location>
</feature>